<dbReference type="SUPFAM" id="SSF55008">
    <property type="entry name" value="HMA, heavy metal-associated domain"/>
    <property type="match status" value="1"/>
</dbReference>
<accession>B6JJM8</accession>
<dbReference type="eggNOG" id="COG2608">
    <property type="taxonomic scope" value="Bacteria"/>
</dbReference>
<dbReference type="KEGG" id="oca:OCAR_7519"/>
<dbReference type="InterPro" id="IPR006121">
    <property type="entry name" value="HMA_dom"/>
</dbReference>
<dbReference type="AlphaFoldDB" id="B6JJM8"/>
<evidence type="ECO:0000313" key="2">
    <source>
        <dbReference type="EMBL" id="AEI05343.1"/>
    </source>
</evidence>
<proteinExistence type="predicted"/>
<keyword evidence="3" id="KW-1185">Reference proteome</keyword>
<dbReference type="Pfam" id="PF00403">
    <property type="entry name" value="HMA"/>
    <property type="match status" value="1"/>
</dbReference>
<gene>
    <name evidence="2" type="primary">copZ</name>
    <name evidence="2" type="ordered locus">OCA5_c06200</name>
</gene>
<feature type="domain" description="HMA" evidence="1">
    <location>
        <begin position="1"/>
        <end position="62"/>
    </location>
</feature>
<name>B6JJM8_AFIC5</name>
<dbReference type="PROSITE" id="PS50846">
    <property type="entry name" value="HMA_2"/>
    <property type="match status" value="1"/>
</dbReference>
<dbReference type="CDD" id="cd00371">
    <property type="entry name" value="HMA"/>
    <property type="match status" value="1"/>
</dbReference>
<dbReference type="OrthoDB" id="9801832at2"/>
<dbReference type="RefSeq" id="WP_012564646.1">
    <property type="nucleotide sequence ID" value="NC_011386.1"/>
</dbReference>
<dbReference type="GO" id="GO:0046872">
    <property type="term" value="F:metal ion binding"/>
    <property type="evidence" value="ECO:0007669"/>
    <property type="project" value="InterPro"/>
</dbReference>
<dbReference type="Gene3D" id="3.30.70.100">
    <property type="match status" value="1"/>
</dbReference>
<protein>
    <submittedName>
        <fullName evidence="2">Copper chaperone</fullName>
    </submittedName>
</protein>
<dbReference type="STRING" id="504832.OCA5_c06200"/>
<dbReference type="HOGENOM" id="CLU_134973_5_0_5"/>
<reference evidence="2 3" key="1">
    <citation type="journal article" date="2011" name="J. Bacteriol.">
        <title>Complete genome sequences of the chemolithoautotrophic Oligotropha carboxidovorans strains OM4 and OM5.</title>
        <authorList>
            <person name="Volland S."/>
            <person name="Rachinger M."/>
            <person name="Strittmatter A."/>
            <person name="Daniel R."/>
            <person name="Gottschalk G."/>
            <person name="Meyer O."/>
        </authorList>
    </citation>
    <scope>NUCLEOTIDE SEQUENCE [LARGE SCALE GENOMIC DNA]</scope>
    <source>
        <strain evidence="3">ATCC 49405 / DSM 1227 / KCTC 32145 / OM5</strain>
    </source>
</reference>
<evidence type="ECO:0000313" key="3">
    <source>
        <dbReference type="Proteomes" id="UP000007730"/>
    </source>
</evidence>
<sequence length="64" mass="6626">MQLLIEKMACGGCVETVTKAIMAVDPSAKVSADASKRTVSVDTTADRGRIEKALADVGYPARGA</sequence>
<dbReference type="KEGG" id="ocg:OCA5_c06200"/>
<organism evidence="2 3">
    <name type="scientific">Afipia carboxidovorans (strain ATCC 49405 / DSM 1227 / KCTC 32145 / OM5)</name>
    <name type="common">Oligotropha carboxidovorans</name>
    <dbReference type="NCBI Taxonomy" id="504832"/>
    <lineage>
        <taxon>Bacteria</taxon>
        <taxon>Pseudomonadati</taxon>
        <taxon>Pseudomonadota</taxon>
        <taxon>Alphaproteobacteria</taxon>
        <taxon>Hyphomicrobiales</taxon>
        <taxon>Nitrobacteraceae</taxon>
        <taxon>Afipia</taxon>
    </lineage>
</organism>
<dbReference type="Proteomes" id="UP000007730">
    <property type="component" value="Chromosome"/>
</dbReference>
<dbReference type="EMBL" id="CP002826">
    <property type="protein sequence ID" value="AEI05343.1"/>
    <property type="molecule type" value="Genomic_DNA"/>
</dbReference>
<evidence type="ECO:0000259" key="1">
    <source>
        <dbReference type="PROSITE" id="PS50846"/>
    </source>
</evidence>
<dbReference type="InterPro" id="IPR036163">
    <property type="entry name" value="HMA_dom_sf"/>
</dbReference>